<dbReference type="GO" id="GO:0016757">
    <property type="term" value="F:glycosyltransferase activity"/>
    <property type="evidence" value="ECO:0007669"/>
    <property type="project" value="InterPro"/>
</dbReference>
<dbReference type="Proteomes" id="UP000054016">
    <property type="component" value="Unassembled WGS sequence"/>
</dbReference>
<sequence>MMFSWEYPPRVIGGISPHVYFLSKSLAEIGVKVHVVTCDFPGAPSHEVVDGVEVYRVDSYRNPAPDFATWVYLMNLNMQREAASIVNKLGGKIDVFHAHDWLVATAGIGLKHVFRKPLLVTMHSTEIGRRDGLHTDTEKMIHETEAWLTYEAWKVICCSDYMVSHVKWAFGLPEDKLVMIPNGVNTHVYESSETEKCDSFRSKFALLDEKIVLYVGRLVYEKGIHVLINAVPKVLEKVNAKFIIVGSGYMKEQLLNIVRSMKLEHKVLFLGFVDDETLLRLQKCADVSVVPSLFEPFGIVALEAMAAKSPVVVSDTGGLSEIVDHDATGFKAYPNNPDSLAWGIIKLLLDENYRKYMRENAYGKVQEKYNWQKIAQQTKQIYKAVLGEYSKSFWA</sequence>
<protein>
    <recommendedName>
        <fullName evidence="5">Glycosyl transferase family 1</fullName>
    </recommendedName>
</protein>
<evidence type="ECO:0000259" key="1">
    <source>
        <dbReference type="Pfam" id="PF00534"/>
    </source>
</evidence>
<gene>
    <name evidence="3" type="ORF">AC478_02560</name>
</gene>
<dbReference type="EMBL" id="LFWV01000030">
    <property type="protein sequence ID" value="KON31652.1"/>
    <property type="molecule type" value="Genomic_DNA"/>
</dbReference>
<evidence type="ECO:0000313" key="3">
    <source>
        <dbReference type="EMBL" id="KON31652.1"/>
    </source>
</evidence>
<feature type="domain" description="Glycosyltransferase subfamily 4-like N-terminal" evidence="2">
    <location>
        <begin position="12"/>
        <end position="187"/>
    </location>
</feature>
<dbReference type="PATRIC" id="fig|1685125.3.peg.585"/>
<dbReference type="PANTHER" id="PTHR45947:SF3">
    <property type="entry name" value="SULFOQUINOVOSYL TRANSFERASE SQD2"/>
    <property type="match status" value="1"/>
</dbReference>
<dbReference type="Pfam" id="PF00534">
    <property type="entry name" value="Glycos_transf_1"/>
    <property type="match status" value="1"/>
</dbReference>
<comment type="caution">
    <text evidence="3">The sequence shown here is derived from an EMBL/GenBank/DDBJ whole genome shotgun (WGS) entry which is preliminary data.</text>
</comment>
<dbReference type="AlphaFoldDB" id="A0A0M0BST3"/>
<dbReference type="InterPro" id="IPR001296">
    <property type="entry name" value="Glyco_trans_1"/>
</dbReference>
<organism evidence="3 4">
    <name type="scientific">miscellaneous Crenarchaeota group-1 archaeon SG8-32-3</name>
    <dbReference type="NCBI Taxonomy" id="1685125"/>
    <lineage>
        <taxon>Archaea</taxon>
        <taxon>Candidatus Bathyarchaeota</taxon>
        <taxon>MCG-1</taxon>
    </lineage>
</organism>
<dbReference type="InterPro" id="IPR050194">
    <property type="entry name" value="Glycosyltransferase_grp1"/>
</dbReference>
<dbReference type="PANTHER" id="PTHR45947">
    <property type="entry name" value="SULFOQUINOVOSYL TRANSFERASE SQD2"/>
    <property type="match status" value="1"/>
</dbReference>
<evidence type="ECO:0000259" key="2">
    <source>
        <dbReference type="Pfam" id="PF13439"/>
    </source>
</evidence>
<dbReference type="Pfam" id="PF13439">
    <property type="entry name" value="Glyco_transf_4"/>
    <property type="match status" value="1"/>
</dbReference>
<name>A0A0M0BST3_9ARCH</name>
<proteinExistence type="predicted"/>
<dbReference type="CDD" id="cd03801">
    <property type="entry name" value="GT4_PimA-like"/>
    <property type="match status" value="1"/>
</dbReference>
<dbReference type="InterPro" id="IPR028098">
    <property type="entry name" value="Glyco_trans_4-like_N"/>
</dbReference>
<accession>A0A0M0BST3</accession>
<reference evidence="4" key="1">
    <citation type="submission" date="2015-06" db="EMBL/GenBank/DDBJ databases">
        <title>New insights into the roles of widespread benthic archaea in carbon and nitrogen cycling.</title>
        <authorList>
            <person name="Lazar C.S."/>
            <person name="Baker B.J."/>
            <person name="Seitz K.W."/>
            <person name="Hyde A.S."/>
            <person name="Dick G.J."/>
            <person name="Hinrichs K.-U."/>
            <person name="Teske A.P."/>
        </authorList>
    </citation>
    <scope>NUCLEOTIDE SEQUENCE [LARGE SCALE GENOMIC DNA]</scope>
</reference>
<evidence type="ECO:0000313" key="4">
    <source>
        <dbReference type="Proteomes" id="UP000054016"/>
    </source>
</evidence>
<dbReference type="Gene3D" id="3.40.50.2000">
    <property type="entry name" value="Glycogen Phosphorylase B"/>
    <property type="match status" value="2"/>
</dbReference>
<feature type="domain" description="Glycosyl transferase family 1" evidence="1">
    <location>
        <begin position="206"/>
        <end position="362"/>
    </location>
</feature>
<dbReference type="SUPFAM" id="SSF53756">
    <property type="entry name" value="UDP-Glycosyltransferase/glycogen phosphorylase"/>
    <property type="match status" value="1"/>
</dbReference>
<evidence type="ECO:0008006" key="5">
    <source>
        <dbReference type="Google" id="ProtNLM"/>
    </source>
</evidence>